<accession>A0A4U6U2U0</accession>
<feature type="region of interest" description="Disordered" evidence="1">
    <location>
        <begin position="131"/>
        <end position="150"/>
    </location>
</feature>
<proteinExistence type="predicted"/>
<protein>
    <submittedName>
        <fullName evidence="2">Uncharacterized protein</fullName>
    </submittedName>
</protein>
<dbReference type="AlphaFoldDB" id="A0A4U6U2U0"/>
<dbReference type="Proteomes" id="UP000298652">
    <property type="component" value="Chromosome 6"/>
</dbReference>
<dbReference type="Gramene" id="TKW09870">
    <property type="protein sequence ID" value="TKW09870"/>
    <property type="gene ID" value="SEVIR_6G129516v2"/>
</dbReference>
<gene>
    <name evidence="2" type="ORF">SEVIR_6G129516v2</name>
</gene>
<name>A0A4U6U2U0_SETVI</name>
<organism evidence="2 3">
    <name type="scientific">Setaria viridis</name>
    <name type="common">Green bristlegrass</name>
    <name type="synonym">Setaria italica subsp. viridis</name>
    <dbReference type="NCBI Taxonomy" id="4556"/>
    <lineage>
        <taxon>Eukaryota</taxon>
        <taxon>Viridiplantae</taxon>
        <taxon>Streptophyta</taxon>
        <taxon>Embryophyta</taxon>
        <taxon>Tracheophyta</taxon>
        <taxon>Spermatophyta</taxon>
        <taxon>Magnoliopsida</taxon>
        <taxon>Liliopsida</taxon>
        <taxon>Poales</taxon>
        <taxon>Poaceae</taxon>
        <taxon>PACMAD clade</taxon>
        <taxon>Panicoideae</taxon>
        <taxon>Panicodae</taxon>
        <taxon>Paniceae</taxon>
        <taxon>Cenchrinae</taxon>
        <taxon>Setaria</taxon>
    </lineage>
</organism>
<evidence type="ECO:0000256" key="1">
    <source>
        <dbReference type="SAM" id="MobiDB-lite"/>
    </source>
</evidence>
<evidence type="ECO:0000313" key="3">
    <source>
        <dbReference type="Proteomes" id="UP000298652"/>
    </source>
</evidence>
<evidence type="ECO:0000313" key="2">
    <source>
        <dbReference type="EMBL" id="TKW09870.1"/>
    </source>
</evidence>
<reference evidence="2" key="1">
    <citation type="submission" date="2019-03" db="EMBL/GenBank/DDBJ databases">
        <title>WGS assembly of Setaria viridis.</title>
        <authorList>
            <person name="Huang P."/>
            <person name="Jenkins J."/>
            <person name="Grimwood J."/>
            <person name="Barry K."/>
            <person name="Healey A."/>
            <person name="Mamidi S."/>
            <person name="Sreedasyam A."/>
            <person name="Shu S."/>
            <person name="Feldman M."/>
            <person name="Wu J."/>
            <person name="Yu Y."/>
            <person name="Chen C."/>
            <person name="Johnson J."/>
            <person name="Rokhsar D."/>
            <person name="Baxter I."/>
            <person name="Schmutz J."/>
            <person name="Brutnell T."/>
            <person name="Kellogg E."/>
        </authorList>
    </citation>
    <scope>NUCLEOTIDE SEQUENCE [LARGE SCALE GENOMIC DNA]</scope>
</reference>
<keyword evidence="3" id="KW-1185">Reference proteome</keyword>
<dbReference type="EMBL" id="CM016557">
    <property type="protein sequence ID" value="TKW09870.1"/>
    <property type="molecule type" value="Genomic_DNA"/>
</dbReference>
<sequence length="165" mass="17358">MCYATIPPSPTPTSAATAPFPPCQKCAPIVCCFTLARATATRLSSHLCTLVPSAVPLVTSIISAARRRPPPPNLNHRQNRACAAPSLAPNGRRCHPQSPAPPPSCSIATPAAHSIISSRSSCCSHSLSSRTARKGNARAPPEFPSPSLPSRLAPCFVLKRYRLSS</sequence>